<evidence type="ECO:0000313" key="6">
    <source>
        <dbReference type="RefSeq" id="XP_033779472.1"/>
    </source>
</evidence>
<dbReference type="CTD" id="375607"/>
<evidence type="ECO:0000259" key="3">
    <source>
        <dbReference type="PROSITE" id="PS51186"/>
    </source>
</evidence>
<dbReference type="GeneID" id="117349894"/>
<keyword evidence="4" id="KW-1185">Reference proteome</keyword>
<name>A0A6P8NSX7_GEOSA</name>
<dbReference type="GO" id="GO:0016747">
    <property type="term" value="F:acyltransferase activity, transferring groups other than amino-acyl groups"/>
    <property type="evidence" value="ECO:0007669"/>
    <property type="project" value="InterPro"/>
</dbReference>
<proteinExistence type="predicted"/>
<protein>
    <submittedName>
        <fullName evidence="5 6">Probable N-acetyltransferase 16</fullName>
    </submittedName>
</protein>
<dbReference type="Proteomes" id="UP000515159">
    <property type="component" value="Chromosome 16"/>
</dbReference>
<keyword evidence="1" id="KW-0808">Transferase</keyword>
<dbReference type="OrthoDB" id="8889733at2759"/>
<dbReference type="RefSeq" id="XP_033779472.1">
    <property type="nucleotide sequence ID" value="XM_033923581.1"/>
</dbReference>
<dbReference type="InterPro" id="IPR016181">
    <property type="entry name" value="Acyl_CoA_acyltransferase"/>
</dbReference>
<dbReference type="KEGG" id="gsh:117349894"/>
<evidence type="ECO:0000256" key="2">
    <source>
        <dbReference type="ARBA" id="ARBA00023315"/>
    </source>
</evidence>
<dbReference type="PANTHER" id="PTHR47403">
    <property type="entry name" value="LOC100145250 PROTEIN"/>
    <property type="match status" value="1"/>
</dbReference>
<dbReference type="InterPro" id="IPR000182">
    <property type="entry name" value="GNAT_dom"/>
</dbReference>
<reference evidence="5 6" key="1">
    <citation type="submission" date="2025-04" db="UniProtKB">
        <authorList>
            <consortium name="RefSeq"/>
        </authorList>
    </citation>
    <scope>IDENTIFICATION</scope>
</reference>
<dbReference type="Gene3D" id="3.40.630.30">
    <property type="match status" value="1"/>
</dbReference>
<dbReference type="CDD" id="cd04301">
    <property type="entry name" value="NAT_SF"/>
    <property type="match status" value="1"/>
</dbReference>
<dbReference type="SUPFAM" id="SSF55729">
    <property type="entry name" value="Acyl-CoA N-acyltransferases (Nat)"/>
    <property type="match status" value="1"/>
</dbReference>
<organism evidence="4 6">
    <name type="scientific">Geotrypetes seraphini</name>
    <name type="common">Gaboon caecilian</name>
    <name type="synonym">Caecilia seraphini</name>
    <dbReference type="NCBI Taxonomy" id="260995"/>
    <lineage>
        <taxon>Eukaryota</taxon>
        <taxon>Metazoa</taxon>
        <taxon>Chordata</taxon>
        <taxon>Craniata</taxon>
        <taxon>Vertebrata</taxon>
        <taxon>Euteleostomi</taxon>
        <taxon>Amphibia</taxon>
        <taxon>Gymnophiona</taxon>
        <taxon>Geotrypetes</taxon>
    </lineage>
</organism>
<accession>A0A6P8NSX7</accession>
<dbReference type="InterPro" id="IPR056483">
    <property type="entry name" value="Hisat_C"/>
</dbReference>
<feature type="domain" description="N-acetyltransferase" evidence="3">
    <location>
        <begin position="19"/>
        <end position="154"/>
    </location>
</feature>
<dbReference type="PROSITE" id="PS51186">
    <property type="entry name" value="GNAT"/>
    <property type="match status" value="1"/>
</dbReference>
<evidence type="ECO:0000313" key="5">
    <source>
        <dbReference type="RefSeq" id="XP_033779471.1"/>
    </source>
</evidence>
<keyword evidence="2" id="KW-0012">Acyltransferase</keyword>
<sequence length="328" mass="37244">MKLEVAFNPDSGPNADAELEFVMASEKEFEEIMAMSEGIYGSMDYLPSRYHSWIKEPDRTVVLVKKDGEVIGLQSVCIVDGGETALMEGLRVAPWERGKGVARVLQQFCAELVRQRHPGVKVARLTRDDKLGPKDFLKYRVIAKQAILLMKFNALDFSLRLHDIVAALRGSNHLLPTLLLEKNEVPAVVLDPTFIREVLPGQTIIQDWQPFRPLASNLTLLLKKELRWMVDSRADPLVATVCSSPFPIPKGEDWVYLNVDVFGRDLSRIQSQLLAHLQNRILTLEGNVMCELFLVPELWEAMAQFCTCVLKVELAKDYTEQYLLEYDI</sequence>
<dbReference type="RefSeq" id="XP_033779471.1">
    <property type="nucleotide sequence ID" value="XM_033923580.1"/>
</dbReference>
<dbReference type="PANTHER" id="PTHR47403:SF3">
    <property type="entry name" value="N-ACETYLTRANSFERASE 16-RELATED"/>
    <property type="match status" value="1"/>
</dbReference>
<gene>
    <name evidence="5 6" type="primary">NAT16</name>
</gene>
<dbReference type="AlphaFoldDB" id="A0A6P8NSX7"/>
<evidence type="ECO:0000256" key="1">
    <source>
        <dbReference type="ARBA" id="ARBA00022679"/>
    </source>
</evidence>
<dbReference type="Pfam" id="PF00583">
    <property type="entry name" value="Acetyltransf_1"/>
    <property type="match status" value="1"/>
</dbReference>
<evidence type="ECO:0000313" key="4">
    <source>
        <dbReference type="Proteomes" id="UP000515159"/>
    </source>
</evidence>
<dbReference type="Pfam" id="PF24066">
    <property type="entry name" value="Hisat_C"/>
    <property type="match status" value="1"/>
</dbReference>
<dbReference type="FunFam" id="3.40.630.30:FF:000039">
    <property type="entry name" value="Probable N-acetyltransferase 16"/>
    <property type="match status" value="1"/>
</dbReference>